<dbReference type="EMBL" id="CP043930">
    <property type="protein sequence ID" value="QGQ23760.1"/>
    <property type="molecule type" value="Genomic_DNA"/>
</dbReference>
<evidence type="ECO:0000313" key="1">
    <source>
        <dbReference type="EMBL" id="QGQ23760.1"/>
    </source>
</evidence>
<dbReference type="AlphaFoldDB" id="A0A6I6ADW6"/>
<dbReference type="GO" id="GO:0006974">
    <property type="term" value="P:DNA damage response"/>
    <property type="evidence" value="ECO:0007669"/>
    <property type="project" value="TreeGrafter"/>
</dbReference>
<dbReference type="InterPro" id="IPR007497">
    <property type="entry name" value="SIMPL/DUF541"/>
</dbReference>
<dbReference type="Pfam" id="PF04402">
    <property type="entry name" value="SIMPL"/>
    <property type="match status" value="1"/>
</dbReference>
<sequence length="227" mass="24575">MSSENEIGNRFMYSNAPEMSSGIKVYGSAVLHAVPDTASITAGITRIESEPKEAFAAARTGAQAVRQYLKTCEISEVGTSRINLEEEWRHEGGIPRFIGYQAKLSYNIIVREIDRLEEIIVGLMDAGANKLGSVSFETTRLKELRREARIRAVQAARSKAEVYASAAGLNVGEVVAIEDVNPDILENGSSMHVRRVLNIEDAGDVGAVDPGAISVGAAVYILFHLQP</sequence>
<dbReference type="Gene3D" id="3.30.110.170">
    <property type="entry name" value="Protein of unknown function (DUF541), domain 1"/>
    <property type="match status" value="1"/>
</dbReference>
<dbReference type="PANTHER" id="PTHR34387">
    <property type="entry name" value="SLR1258 PROTEIN"/>
    <property type="match status" value="1"/>
</dbReference>
<dbReference type="KEGG" id="gim:F1728_14170"/>
<protein>
    <submittedName>
        <fullName evidence="1">DUF541 domain-containing protein</fullName>
    </submittedName>
</protein>
<evidence type="ECO:0000313" key="2">
    <source>
        <dbReference type="Proteomes" id="UP000427281"/>
    </source>
</evidence>
<dbReference type="InterPro" id="IPR052022">
    <property type="entry name" value="26kDa_periplasmic_antigen"/>
</dbReference>
<keyword evidence="2" id="KW-1185">Reference proteome</keyword>
<dbReference type="Proteomes" id="UP000427281">
    <property type="component" value="Chromosome"/>
</dbReference>
<organism evidence="1 2">
    <name type="scientific">Gimesia benthica</name>
    <dbReference type="NCBI Taxonomy" id="2608982"/>
    <lineage>
        <taxon>Bacteria</taxon>
        <taxon>Pseudomonadati</taxon>
        <taxon>Planctomycetota</taxon>
        <taxon>Planctomycetia</taxon>
        <taxon>Planctomycetales</taxon>
        <taxon>Planctomycetaceae</taxon>
        <taxon>Gimesia</taxon>
    </lineage>
</organism>
<reference evidence="1 2" key="1">
    <citation type="submission" date="2019-09" db="EMBL/GenBank/DDBJ databases">
        <title>Gimesia benthica sp. nov., a novel bacterium isolated from deep-sea water of the Northwest Indian Ocean.</title>
        <authorList>
            <person name="Dai X."/>
        </authorList>
    </citation>
    <scope>NUCLEOTIDE SEQUENCE [LARGE SCALE GENOMIC DNA]</scope>
    <source>
        <strain evidence="1 2">E7</strain>
    </source>
</reference>
<gene>
    <name evidence="1" type="ORF">F1728_14170</name>
</gene>
<dbReference type="PANTHER" id="PTHR34387:SF1">
    <property type="entry name" value="PERIPLASMIC IMMUNOGENIC PROTEIN"/>
    <property type="match status" value="1"/>
</dbReference>
<proteinExistence type="predicted"/>
<dbReference type="Gene3D" id="3.30.70.2970">
    <property type="entry name" value="Protein of unknown function (DUF541), domain 2"/>
    <property type="match status" value="1"/>
</dbReference>
<name>A0A6I6ADW6_9PLAN</name>
<accession>A0A6I6ADW6</accession>